<dbReference type="EMBL" id="CM042028">
    <property type="protein sequence ID" value="KAI3797680.1"/>
    <property type="molecule type" value="Genomic_DNA"/>
</dbReference>
<name>A0ACB9HQZ4_9ASTR</name>
<evidence type="ECO:0000313" key="2">
    <source>
        <dbReference type="Proteomes" id="UP001056120"/>
    </source>
</evidence>
<comment type="caution">
    <text evidence="1">The sequence shown here is derived from an EMBL/GenBank/DDBJ whole genome shotgun (WGS) entry which is preliminary data.</text>
</comment>
<reference evidence="1 2" key="2">
    <citation type="journal article" date="2022" name="Mol. Ecol. Resour.">
        <title>The genomes of chicory, endive, great burdock and yacon provide insights into Asteraceae paleo-polyploidization history and plant inulin production.</title>
        <authorList>
            <person name="Fan W."/>
            <person name="Wang S."/>
            <person name="Wang H."/>
            <person name="Wang A."/>
            <person name="Jiang F."/>
            <person name="Liu H."/>
            <person name="Zhao H."/>
            <person name="Xu D."/>
            <person name="Zhang Y."/>
        </authorList>
    </citation>
    <scope>NUCLEOTIDE SEQUENCE [LARGE SCALE GENOMIC DNA]</scope>
    <source>
        <strain evidence="2">cv. Yunnan</strain>
        <tissue evidence="1">Leaves</tissue>
    </source>
</reference>
<accession>A0ACB9HQZ4</accession>
<keyword evidence="2" id="KW-1185">Reference proteome</keyword>
<proteinExistence type="predicted"/>
<gene>
    <name evidence="1" type="ORF">L1987_32943</name>
</gene>
<organism evidence="1 2">
    <name type="scientific">Smallanthus sonchifolius</name>
    <dbReference type="NCBI Taxonomy" id="185202"/>
    <lineage>
        <taxon>Eukaryota</taxon>
        <taxon>Viridiplantae</taxon>
        <taxon>Streptophyta</taxon>
        <taxon>Embryophyta</taxon>
        <taxon>Tracheophyta</taxon>
        <taxon>Spermatophyta</taxon>
        <taxon>Magnoliopsida</taxon>
        <taxon>eudicotyledons</taxon>
        <taxon>Gunneridae</taxon>
        <taxon>Pentapetalae</taxon>
        <taxon>asterids</taxon>
        <taxon>campanulids</taxon>
        <taxon>Asterales</taxon>
        <taxon>Asteraceae</taxon>
        <taxon>Asteroideae</taxon>
        <taxon>Heliantheae alliance</taxon>
        <taxon>Millerieae</taxon>
        <taxon>Smallanthus</taxon>
    </lineage>
</organism>
<protein>
    <submittedName>
        <fullName evidence="1">Uncharacterized protein</fullName>
    </submittedName>
</protein>
<reference evidence="2" key="1">
    <citation type="journal article" date="2022" name="Mol. Ecol. Resour.">
        <title>The genomes of chicory, endive, great burdock and yacon provide insights into Asteraceae palaeo-polyploidization history and plant inulin production.</title>
        <authorList>
            <person name="Fan W."/>
            <person name="Wang S."/>
            <person name="Wang H."/>
            <person name="Wang A."/>
            <person name="Jiang F."/>
            <person name="Liu H."/>
            <person name="Zhao H."/>
            <person name="Xu D."/>
            <person name="Zhang Y."/>
        </authorList>
    </citation>
    <scope>NUCLEOTIDE SEQUENCE [LARGE SCALE GENOMIC DNA]</scope>
    <source>
        <strain evidence="2">cv. Yunnan</strain>
    </source>
</reference>
<evidence type="ECO:0000313" key="1">
    <source>
        <dbReference type="EMBL" id="KAI3797680.1"/>
    </source>
</evidence>
<dbReference type="Proteomes" id="UP001056120">
    <property type="component" value="Linkage Group LG11"/>
</dbReference>
<sequence length="199" mass="22325">MAARNFQTKQESAWKKHFHSLSILDDQDIPYQRIVGLKIKGVPFILRDKITFDKIGQVFGRTILPSEFDWDENDNSFACCYALTDIGKRIEVEIIINWRNTSYPVWDKAVEHNHDSSGTSMDMGGGSKGVREMFLSREQDPRLEDPDIINGGGRGAIITQEAGQGNAFGFNESAGLKNSVGLTSEVEETHVSAPIRDYR</sequence>